<evidence type="ECO:0000256" key="1">
    <source>
        <dbReference type="SAM" id="MobiDB-lite"/>
    </source>
</evidence>
<sequence length="109" mass="12716">MTKSKVEKFLQENSDPEDFIQQEKIKRYLNLRRLFDKLDTAIREHGAVVTVENGKQSYIKINPAVTEKEKINVQLLALERDFKLFLPKDNDPSKLPPKTTVEDEEETLV</sequence>
<comment type="caution">
    <text evidence="2">The sequence shown here is derived from an EMBL/GenBank/DDBJ whole genome shotgun (WGS) entry which is preliminary data.</text>
</comment>
<organism evidence="2 3">
    <name type="scientific">Loigolactobacillus jiayinensis</name>
    <dbReference type="NCBI Taxonomy" id="2486016"/>
    <lineage>
        <taxon>Bacteria</taxon>
        <taxon>Bacillati</taxon>
        <taxon>Bacillota</taxon>
        <taxon>Bacilli</taxon>
        <taxon>Lactobacillales</taxon>
        <taxon>Lactobacillaceae</taxon>
        <taxon>Loigolactobacillus</taxon>
    </lineage>
</organism>
<name>A0ABW1RFD4_9LACO</name>
<evidence type="ECO:0000313" key="3">
    <source>
        <dbReference type="Proteomes" id="UP001596289"/>
    </source>
</evidence>
<dbReference type="InterPro" id="IPR006448">
    <property type="entry name" value="Phage_term_ssu_P27"/>
</dbReference>
<dbReference type="Proteomes" id="UP001596289">
    <property type="component" value="Unassembled WGS sequence"/>
</dbReference>
<proteinExistence type="predicted"/>
<accession>A0ABW1RFD4</accession>
<dbReference type="Pfam" id="PF05119">
    <property type="entry name" value="Terminase_4"/>
    <property type="match status" value="1"/>
</dbReference>
<feature type="region of interest" description="Disordered" evidence="1">
    <location>
        <begin position="88"/>
        <end position="109"/>
    </location>
</feature>
<reference evidence="3" key="1">
    <citation type="journal article" date="2019" name="Int. J. Syst. Evol. Microbiol.">
        <title>The Global Catalogue of Microorganisms (GCM) 10K type strain sequencing project: providing services to taxonomists for standard genome sequencing and annotation.</title>
        <authorList>
            <consortium name="The Broad Institute Genomics Platform"/>
            <consortium name="The Broad Institute Genome Sequencing Center for Infectious Disease"/>
            <person name="Wu L."/>
            <person name="Ma J."/>
        </authorList>
    </citation>
    <scope>NUCLEOTIDE SEQUENCE [LARGE SCALE GENOMIC DNA]</scope>
    <source>
        <strain evidence="3">CCM 8904</strain>
    </source>
</reference>
<dbReference type="RefSeq" id="WP_125552528.1">
    <property type="nucleotide sequence ID" value="NZ_JBHSSL010000042.1"/>
</dbReference>
<evidence type="ECO:0000313" key="2">
    <source>
        <dbReference type="EMBL" id="MFC6170463.1"/>
    </source>
</evidence>
<protein>
    <submittedName>
        <fullName evidence="2">P27 family phage terminase small subunit</fullName>
    </submittedName>
</protein>
<keyword evidence="3" id="KW-1185">Reference proteome</keyword>
<dbReference type="EMBL" id="JBHSSL010000042">
    <property type="protein sequence ID" value="MFC6170463.1"/>
    <property type="molecule type" value="Genomic_DNA"/>
</dbReference>
<gene>
    <name evidence="2" type="ORF">ACFQGP_07725</name>
</gene>